<organism evidence="6 7">
    <name type="scientific">Hibiscus sabdariffa</name>
    <name type="common">roselle</name>
    <dbReference type="NCBI Taxonomy" id="183260"/>
    <lineage>
        <taxon>Eukaryota</taxon>
        <taxon>Viridiplantae</taxon>
        <taxon>Streptophyta</taxon>
        <taxon>Embryophyta</taxon>
        <taxon>Tracheophyta</taxon>
        <taxon>Spermatophyta</taxon>
        <taxon>Magnoliopsida</taxon>
        <taxon>eudicotyledons</taxon>
        <taxon>Gunneridae</taxon>
        <taxon>Pentapetalae</taxon>
        <taxon>rosids</taxon>
        <taxon>malvids</taxon>
        <taxon>Malvales</taxon>
        <taxon>Malvaceae</taxon>
        <taxon>Malvoideae</taxon>
        <taxon>Hibiscus</taxon>
    </lineage>
</organism>
<dbReference type="PANTHER" id="PTHR48409:SF1">
    <property type="entry name" value="GLYCOSYLTRANSFERASE FAMILY PROTEIN 64 C3"/>
    <property type="match status" value="1"/>
</dbReference>
<feature type="domain" description="Glycosyl transferase 64" evidence="5">
    <location>
        <begin position="61"/>
        <end position="322"/>
    </location>
</feature>
<feature type="chain" id="PRO_5047483793" description="Glycosyl transferase 64 domain-containing protein" evidence="4">
    <location>
        <begin position="22"/>
        <end position="341"/>
    </location>
</feature>
<dbReference type="Gene3D" id="3.90.550.10">
    <property type="entry name" value="Spore Coat Polysaccharide Biosynthesis Protein SpsA, Chain A"/>
    <property type="match status" value="1"/>
</dbReference>
<keyword evidence="2" id="KW-0808">Transferase</keyword>
<dbReference type="Pfam" id="PF09258">
    <property type="entry name" value="Glyco_transf_64"/>
    <property type="match status" value="1"/>
</dbReference>
<dbReference type="InterPro" id="IPR053318">
    <property type="entry name" value="GT64"/>
</dbReference>
<evidence type="ECO:0000259" key="5">
    <source>
        <dbReference type="Pfam" id="PF09258"/>
    </source>
</evidence>
<evidence type="ECO:0000313" key="6">
    <source>
        <dbReference type="EMBL" id="KAK8582102.1"/>
    </source>
</evidence>
<dbReference type="EMBL" id="JBBPBM010000006">
    <property type="protein sequence ID" value="KAK8582102.1"/>
    <property type="molecule type" value="Genomic_DNA"/>
</dbReference>
<dbReference type="InterPro" id="IPR015338">
    <property type="entry name" value="GT64_dom"/>
</dbReference>
<reference evidence="6 7" key="1">
    <citation type="journal article" date="2024" name="G3 (Bethesda)">
        <title>Genome assembly of Hibiscus sabdariffa L. provides insights into metabolisms of medicinal natural products.</title>
        <authorList>
            <person name="Kim T."/>
        </authorList>
    </citation>
    <scope>NUCLEOTIDE SEQUENCE [LARGE SCALE GENOMIC DNA]</scope>
    <source>
        <strain evidence="6">TK-2024</strain>
        <tissue evidence="6">Old leaves</tissue>
    </source>
</reference>
<dbReference type="PANTHER" id="PTHR48409">
    <property type="entry name" value="GLYCOSYLTRANSFERASE FAMILY PROTEIN 64 C3"/>
    <property type="match status" value="1"/>
</dbReference>
<evidence type="ECO:0000256" key="1">
    <source>
        <dbReference type="ARBA" id="ARBA00008700"/>
    </source>
</evidence>
<protein>
    <recommendedName>
        <fullName evidence="5">Glycosyl transferase 64 domain-containing protein</fullName>
    </recommendedName>
</protein>
<proteinExistence type="inferred from homology"/>
<gene>
    <name evidence="6" type="ORF">V6N12_072298</name>
</gene>
<keyword evidence="4" id="KW-0732">Signal</keyword>
<dbReference type="Proteomes" id="UP001472677">
    <property type="component" value="Unassembled WGS sequence"/>
</dbReference>
<evidence type="ECO:0000256" key="3">
    <source>
        <dbReference type="ARBA" id="ARBA00023157"/>
    </source>
</evidence>
<comment type="similarity">
    <text evidence="1">Belongs to the glycosyltransferase 64 family.</text>
</comment>
<keyword evidence="3" id="KW-1015">Disulfide bond</keyword>
<dbReference type="SUPFAM" id="SSF53448">
    <property type="entry name" value="Nucleotide-diphospho-sugar transferases"/>
    <property type="match status" value="1"/>
</dbReference>
<name>A0ABR2FMA7_9ROSI</name>
<keyword evidence="7" id="KW-1185">Reference proteome</keyword>
<dbReference type="InterPro" id="IPR029044">
    <property type="entry name" value="Nucleotide-diphossugar_trans"/>
</dbReference>
<evidence type="ECO:0000313" key="7">
    <source>
        <dbReference type="Proteomes" id="UP001472677"/>
    </source>
</evidence>
<accession>A0ABR2FMA7</accession>
<feature type="signal peptide" evidence="4">
    <location>
        <begin position="1"/>
        <end position="21"/>
    </location>
</feature>
<evidence type="ECO:0000256" key="4">
    <source>
        <dbReference type="SAM" id="SignalP"/>
    </source>
</evidence>
<evidence type="ECO:0000256" key="2">
    <source>
        <dbReference type="ARBA" id="ARBA00022679"/>
    </source>
</evidence>
<comment type="caution">
    <text evidence="6">The sequence shown here is derived from an EMBL/GenBank/DDBJ whole genome shotgun (WGS) entry which is preliminary data.</text>
</comment>
<sequence length="341" mass="38170">MGAYVVAISFFFFLSLSIALCLRIPTLSSDTASASASASASACHPSNHPHPHPRTLRSDQLTVLINGYSESRLPLLRFIAASFSASPLVSSVLVLWGNPSTPPLTLSQFAHNLSLSSWGAAISLVPQLSSSLNARFLPRSSIKTRAVLVCDDDVEVDPKTVEFAFKMWRGNPDRLIGVFVRSHDIDLTRKEWIYTVHPDKYSIVLTKFMMMKTEYLFKYSCEGGPPMREMRRLVDEMRNCEDILMNFLVAEETNAGPLMVGAERARDWGDPRNEDGEAYGVRDVGLSSRRAEHRKRRGECITEFHRIWGRMPLRYSYGKLVSSVGEQGLCKKGPKLVPCDH</sequence>